<gene>
    <name evidence="2" type="ORF">EV192_117101</name>
</gene>
<dbReference type="EMBL" id="SLWS01000017">
    <property type="protein sequence ID" value="TCO47361.1"/>
    <property type="molecule type" value="Genomic_DNA"/>
</dbReference>
<dbReference type="Proteomes" id="UP000295680">
    <property type="component" value="Unassembled WGS sequence"/>
</dbReference>
<evidence type="ECO:0000313" key="3">
    <source>
        <dbReference type="Proteomes" id="UP000295680"/>
    </source>
</evidence>
<protein>
    <recommendedName>
        <fullName evidence="1">HTH cro/C1-type domain-containing protein</fullName>
    </recommendedName>
</protein>
<evidence type="ECO:0000259" key="1">
    <source>
        <dbReference type="PROSITE" id="PS50943"/>
    </source>
</evidence>
<name>A0A4R2IPU2_9PSEU</name>
<sequence>MESEHDSSCWRRVASEVTAAGRSRVDVINAVHEHCGISLLRAHRIAFGYTLKEVSDSLKTILREHGTPSDGPAHQRVSSWEKGLDIPTSHYMDALCELYRTRPDRLGFGRDYSKADVGMARRRFLRAAAVGTIVATHPSKTEKTDGERCEDSDQVTVEKLEELVHRRGYRMYISDPADFVSSCVADIAAAQRLLLTDRSSDAQRRAHRVVARNAGFVANRLTDVADAPDTVNWWRIAVQAARRAEDTSTEAWILGHFADAHSCFGQSLASGLGLAQSAQGVERSRLSSAAVFGYLAEAGVQARLGRSREAIDAVRQADRMWSALPSTAKVEDGVRLPEYLLRWHQSNALTVIGRHQWANTLRRRAMELPLSVKDDDGRTLLVLDQAASLFHAGELDRACWTVKHAWNKLPVPFRTGQVPRTTSRLMARISPADASTREVCDLRDFLFAQGVHPFISVQA</sequence>
<proteinExistence type="predicted"/>
<keyword evidence="3" id="KW-1185">Reference proteome</keyword>
<dbReference type="AlphaFoldDB" id="A0A4R2IPU2"/>
<organism evidence="2 3">
    <name type="scientific">Actinocrispum wychmicini</name>
    <dbReference type="NCBI Taxonomy" id="1213861"/>
    <lineage>
        <taxon>Bacteria</taxon>
        <taxon>Bacillati</taxon>
        <taxon>Actinomycetota</taxon>
        <taxon>Actinomycetes</taxon>
        <taxon>Pseudonocardiales</taxon>
        <taxon>Pseudonocardiaceae</taxon>
        <taxon>Actinocrispum</taxon>
    </lineage>
</organism>
<evidence type="ECO:0000313" key="2">
    <source>
        <dbReference type="EMBL" id="TCO47361.1"/>
    </source>
</evidence>
<comment type="caution">
    <text evidence="2">The sequence shown here is derived from an EMBL/GenBank/DDBJ whole genome shotgun (WGS) entry which is preliminary data.</text>
</comment>
<accession>A0A4R2IPU2</accession>
<reference evidence="2 3" key="1">
    <citation type="submission" date="2019-03" db="EMBL/GenBank/DDBJ databases">
        <title>Genomic Encyclopedia of Type Strains, Phase IV (KMG-IV): sequencing the most valuable type-strain genomes for metagenomic binning, comparative biology and taxonomic classification.</title>
        <authorList>
            <person name="Goeker M."/>
        </authorList>
    </citation>
    <scope>NUCLEOTIDE SEQUENCE [LARGE SCALE GENOMIC DNA]</scope>
    <source>
        <strain evidence="2 3">DSM 45934</strain>
    </source>
</reference>
<dbReference type="PROSITE" id="PS50943">
    <property type="entry name" value="HTH_CROC1"/>
    <property type="match status" value="1"/>
</dbReference>
<feature type="domain" description="HTH cro/C1-type" evidence="1">
    <location>
        <begin position="74"/>
        <end position="106"/>
    </location>
</feature>
<dbReference type="InterPro" id="IPR001387">
    <property type="entry name" value="Cro/C1-type_HTH"/>
</dbReference>